<feature type="compositionally biased region" description="Polar residues" evidence="1">
    <location>
        <begin position="151"/>
        <end position="161"/>
    </location>
</feature>
<keyword evidence="2" id="KW-1185">Reference proteome</keyword>
<evidence type="ECO:0000313" key="3">
    <source>
        <dbReference type="WBParaSite" id="TCNE_0001367801-mRNA-1"/>
    </source>
</evidence>
<feature type="region of interest" description="Disordered" evidence="1">
    <location>
        <begin position="77"/>
        <end position="161"/>
    </location>
</feature>
<feature type="region of interest" description="Disordered" evidence="1">
    <location>
        <begin position="1"/>
        <end position="65"/>
    </location>
</feature>
<protein>
    <submittedName>
        <fullName evidence="3">Gag protein</fullName>
    </submittedName>
</protein>
<dbReference type="Proteomes" id="UP000050794">
    <property type="component" value="Unassembled WGS sequence"/>
</dbReference>
<dbReference type="WBParaSite" id="TCNE_0001367801-mRNA-1">
    <property type="protein sequence ID" value="TCNE_0001367801-mRNA-1"/>
    <property type="gene ID" value="TCNE_0001367801"/>
</dbReference>
<accession>A0A183UYV8</accession>
<sequence>LEGLEETSVDGQAISKSRTRQRPSSESYTSHTKDLGDWKKDTEIDDRREHEQKKNAGSKTEGTLYLNYRNIISINLGSHKTGEGSKCTSCHQGSKNNNGLRPIRHPHTEKQEKIAQGNVRRRTDYPTMDDVASDWGTEDDEREQSKGGCGTKSQPAKSTKK</sequence>
<dbReference type="AlphaFoldDB" id="A0A183UYV8"/>
<name>A0A183UYV8_TOXCA</name>
<proteinExistence type="predicted"/>
<feature type="compositionally biased region" description="Basic and acidic residues" evidence="1">
    <location>
        <begin position="31"/>
        <end position="54"/>
    </location>
</feature>
<evidence type="ECO:0000313" key="2">
    <source>
        <dbReference type="Proteomes" id="UP000050794"/>
    </source>
</evidence>
<reference evidence="3" key="1">
    <citation type="submission" date="2016-06" db="UniProtKB">
        <authorList>
            <consortium name="WormBaseParasite"/>
        </authorList>
    </citation>
    <scope>IDENTIFICATION</scope>
</reference>
<organism evidence="2 3">
    <name type="scientific">Toxocara canis</name>
    <name type="common">Canine roundworm</name>
    <dbReference type="NCBI Taxonomy" id="6265"/>
    <lineage>
        <taxon>Eukaryota</taxon>
        <taxon>Metazoa</taxon>
        <taxon>Ecdysozoa</taxon>
        <taxon>Nematoda</taxon>
        <taxon>Chromadorea</taxon>
        <taxon>Rhabditida</taxon>
        <taxon>Spirurina</taxon>
        <taxon>Ascaridomorpha</taxon>
        <taxon>Ascaridoidea</taxon>
        <taxon>Toxocaridae</taxon>
        <taxon>Toxocara</taxon>
    </lineage>
</organism>
<evidence type="ECO:0000256" key="1">
    <source>
        <dbReference type="SAM" id="MobiDB-lite"/>
    </source>
</evidence>
<feature type="compositionally biased region" description="Polar residues" evidence="1">
    <location>
        <begin position="86"/>
        <end position="99"/>
    </location>
</feature>